<feature type="chain" id="PRO_5025641223" evidence="1">
    <location>
        <begin position="26"/>
        <end position="154"/>
    </location>
</feature>
<proteinExistence type="predicted"/>
<keyword evidence="1" id="KW-0732">Signal</keyword>
<dbReference type="AlphaFoldDB" id="A0A6B0UVW4"/>
<evidence type="ECO:0000256" key="1">
    <source>
        <dbReference type="SAM" id="SignalP"/>
    </source>
</evidence>
<name>A0A6B0UVW4_IXORI</name>
<organism evidence="2">
    <name type="scientific">Ixodes ricinus</name>
    <name type="common">Common tick</name>
    <name type="synonym">Acarus ricinus</name>
    <dbReference type="NCBI Taxonomy" id="34613"/>
    <lineage>
        <taxon>Eukaryota</taxon>
        <taxon>Metazoa</taxon>
        <taxon>Ecdysozoa</taxon>
        <taxon>Arthropoda</taxon>
        <taxon>Chelicerata</taxon>
        <taxon>Arachnida</taxon>
        <taxon>Acari</taxon>
        <taxon>Parasitiformes</taxon>
        <taxon>Ixodida</taxon>
        <taxon>Ixodoidea</taxon>
        <taxon>Ixodidae</taxon>
        <taxon>Ixodinae</taxon>
        <taxon>Ixodes</taxon>
    </lineage>
</organism>
<evidence type="ECO:0000313" key="2">
    <source>
        <dbReference type="EMBL" id="MXU93940.1"/>
    </source>
</evidence>
<dbReference type="EMBL" id="GIFC01011857">
    <property type="protein sequence ID" value="MXU93940.1"/>
    <property type="molecule type" value="Transcribed_RNA"/>
</dbReference>
<reference evidence="2" key="1">
    <citation type="submission" date="2019-12" db="EMBL/GenBank/DDBJ databases">
        <title>An insight into the sialome of adult female Ixodes ricinus ticks feeding for 6 days.</title>
        <authorList>
            <person name="Perner J."/>
            <person name="Ribeiro J.M.C."/>
        </authorList>
    </citation>
    <scope>NUCLEOTIDE SEQUENCE</scope>
    <source>
        <strain evidence="2">Semi-engorged</strain>
        <tissue evidence="2">Salivary glands</tissue>
    </source>
</reference>
<protein>
    <submittedName>
        <fullName evidence="2">Putative secreted protein</fullName>
    </submittedName>
</protein>
<sequence>MNRTVLLNPHHLCCFCLLHAPLSHCQHSQLKSCFIKGDFFSAASGCRSLRVVSSQRNVPKSVRVPEVVYNCRRAGEGIEDPLLASWQHMFQHEHEVVVELSQGAAQLGAQPKPVPHAACRCVLGSLEHGWVLQKPPRCHHTIGSGGAVHPVSLL</sequence>
<accession>A0A6B0UVW4</accession>
<feature type="signal peptide" evidence="1">
    <location>
        <begin position="1"/>
        <end position="25"/>
    </location>
</feature>